<dbReference type="GO" id="GO:0016779">
    <property type="term" value="F:nucleotidyltransferase activity"/>
    <property type="evidence" value="ECO:0007669"/>
    <property type="project" value="UniProtKB-KW"/>
</dbReference>
<dbReference type="InterPro" id="IPR052038">
    <property type="entry name" value="Type-VII_TA_antitoxin"/>
</dbReference>
<dbReference type="InterPro" id="IPR043519">
    <property type="entry name" value="NT_sf"/>
</dbReference>
<evidence type="ECO:0000256" key="9">
    <source>
        <dbReference type="ARBA" id="ARBA00038276"/>
    </source>
</evidence>
<keyword evidence="2" id="KW-1277">Toxin-antitoxin system</keyword>
<dbReference type="Pfam" id="PF01909">
    <property type="entry name" value="NTP_transf_2"/>
    <property type="match status" value="1"/>
</dbReference>
<evidence type="ECO:0000313" key="11">
    <source>
        <dbReference type="EMBL" id="QEK52913.1"/>
    </source>
</evidence>
<evidence type="ECO:0000256" key="3">
    <source>
        <dbReference type="ARBA" id="ARBA00022679"/>
    </source>
</evidence>
<keyword evidence="6" id="KW-0547">Nucleotide-binding</keyword>
<dbReference type="PANTHER" id="PTHR33571">
    <property type="entry name" value="SSL8005 PROTEIN"/>
    <property type="match status" value="1"/>
</dbReference>
<keyword evidence="3 11" id="KW-0808">Transferase</keyword>
<evidence type="ECO:0000256" key="2">
    <source>
        <dbReference type="ARBA" id="ARBA00022649"/>
    </source>
</evidence>
<dbReference type="AlphaFoldDB" id="A0A5C0VMF9"/>
<dbReference type="GO" id="GO:0005524">
    <property type="term" value="F:ATP binding"/>
    <property type="evidence" value="ECO:0007669"/>
    <property type="project" value="UniProtKB-KW"/>
</dbReference>
<evidence type="ECO:0000256" key="6">
    <source>
        <dbReference type="ARBA" id="ARBA00022741"/>
    </source>
</evidence>
<evidence type="ECO:0000256" key="4">
    <source>
        <dbReference type="ARBA" id="ARBA00022695"/>
    </source>
</evidence>
<dbReference type="SUPFAM" id="SSF81301">
    <property type="entry name" value="Nucleotidyltransferase"/>
    <property type="match status" value="1"/>
</dbReference>
<comment type="similarity">
    <text evidence="9">Belongs to the MntA antitoxin family.</text>
</comment>
<evidence type="ECO:0000313" key="12">
    <source>
        <dbReference type="Proteomes" id="UP000323653"/>
    </source>
</evidence>
<dbReference type="GO" id="GO:0046872">
    <property type="term" value="F:metal ion binding"/>
    <property type="evidence" value="ECO:0007669"/>
    <property type="project" value="UniProtKB-KW"/>
</dbReference>
<dbReference type="Proteomes" id="UP000323653">
    <property type="component" value="Chromosome"/>
</dbReference>
<evidence type="ECO:0000256" key="7">
    <source>
        <dbReference type="ARBA" id="ARBA00022840"/>
    </source>
</evidence>
<dbReference type="Gene3D" id="3.30.460.10">
    <property type="entry name" value="Beta Polymerase, domain 2"/>
    <property type="match status" value="1"/>
</dbReference>
<name>A0A5C0VMF9_9SPHI</name>
<evidence type="ECO:0000256" key="1">
    <source>
        <dbReference type="ARBA" id="ARBA00001946"/>
    </source>
</evidence>
<evidence type="ECO:0000256" key="8">
    <source>
        <dbReference type="ARBA" id="ARBA00022842"/>
    </source>
</evidence>
<keyword evidence="12" id="KW-1185">Reference proteome</keyword>
<feature type="domain" description="Polymerase nucleotidyl transferase" evidence="10">
    <location>
        <begin position="19"/>
        <end position="95"/>
    </location>
</feature>
<accession>A0A5C0VMF9</accession>
<dbReference type="KEGG" id="pej:FYC62_15460"/>
<evidence type="ECO:0000259" key="10">
    <source>
        <dbReference type="Pfam" id="PF01909"/>
    </source>
</evidence>
<evidence type="ECO:0000256" key="5">
    <source>
        <dbReference type="ARBA" id="ARBA00022723"/>
    </source>
</evidence>
<comment type="cofactor">
    <cofactor evidence="1">
        <name>Mg(2+)</name>
        <dbReference type="ChEBI" id="CHEBI:18420"/>
    </cofactor>
</comment>
<reference evidence="11 12" key="1">
    <citation type="submission" date="2019-08" db="EMBL/GenBank/DDBJ databases">
        <title>Pedobacter sp. nov., isolated from Han river, South Korea.</title>
        <authorList>
            <person name="Lee D.-H."/>
            <person name="Kim Y.-S."/>
            <person name="Hwang E.-M."/>
            <person name="Le Tran T.C."/>
            <person name="Cha C.-J."/>
        </authorList>
    </citation>
    <scope>NUCLEOTIDE SEQUENCE [LARGE SCALE GENOMIC DNA]</scope>
    <source>
        <strain evidence="11 12">CJ43</strain>
    </source>
</reference>
<dbReference type="CDD" id="cd05403">
    <property type="entry name" value="NT_KNTase_like"/>
    <property type="match status" value="1"/>
</dbReference>
<dbReference type="EMBL" id="CP043329">
    <property type="protein sequence ID" value="QEK52913.1"/>
    <property type="molecule type" value="Genomic_DNA"/>
</dbReference>
<keyword evidence="7" id="KW-0067">ATP-binding</keyword>
<keyword evidence="5" id="KW-0479">Metal-binding</keyword>
<dbReference type="InterPro" id="IPR002934">
    <property type="entry name" value="Polymerase_NTP_transf_dom"/>
</dbReference>
<sequence>MLTKDKIFSVLKGNKAQLQEFGVCSIGLFGSYLRNEQSLKSDIDLLIDFAPEKENFDNYMAAYDFFERLFTGEKVEIVTKKGLSRHIGPKILNEVQYV</sequence>
<dbReference type="PANTHER" id="PTHR33571:SF14">
    <property type="entry name" value="PROTEIN ADENYLYLTRANSFERASE MJ0435-RELATED"/>
    <property type="match status" value="1"/>
</dbReference>
<proteinExistence type="inferred from homology"/>
<keyword evidence="8" id="KW-0460">Magnesium</keyword>
<gene>
    <name evidence="11" type="ORF">FYC62_15460</name>
</gene>
<dbReference type="RefSeq" id="WP_039452691.1">
    <property type="nucleotide sequence ID" value="NZ_CP043329.1"/>
</dbReference>
<organism evidence="11 12">
    <name type="scientific">Pedobacter aquae</name>
    <dbReference type="NCBI Taxonomy" id="2605747"/>
    <lineage>
        <taxon>Bacteria</taxon>
        <taxon>Pseudomonadati</taxon>
        <taxon>Bacteroidota</taxon>
        <taxon>Sphingobacteriia</taxon>
        <taxon>Sphingobacteriales</taxon>
        <taxon>Sphingobacteriaceae</taxon>
        <taxon>Pedobacter</taxon>
    </lineage>
</organism>
<keyword evidence="4" id="KW-0548">Nucleotidyltransferase</keyword>
<protein>
    <submittedName>
        <fullName evidence="11">Nucleotidyltransferase family protein</fullName>
    </submittedName>
</protein>